<gene>
    <name evidence="1" type="ORF">GO755_30460</name>
</gene>
<organism evidence="1 2">
    <name type="scientific">Spirosoma arboris</name>
    <dbReference type="NCBI Taxonomy" id="2682092"/>
    <lineage>
        <taxon>Bacteria</taxon>
        <taxon>Pseudomonadati</taxon>
        <taxon>Bacteroidota</taxon>
        <taxon>Cytophagia</taxon>
        <taxon>Cytophagales</taxon>
        <taxon>Cytophagaceae</taxon>
        <taxon>Spirosoma</taxon>
    </lineage>
</organism>
<comment type="caution">
    <text evidence="1">The sequence shown here is derived from an EMBL/GenBank/DDBJ whole genome shotgun (WGS) entry which is preliminary data.</text>
</comment>
<reference evidence="1 2" key="1">
    <citation type="submission" date="2019-12" db="EMBL/GenBank/DDBJ databases">
        <title>Spirosoma sp. HMF4905 genome sequencing and assembly.</title>
        <authorList>
            <person name="Kang H."/>
            <person name="Cha I."/>
            <person name="Kim H."/>
            <person name="Joh K."/>
        </authorList>
    </citation>
    <scope>NUCLEOTIDE SEQUENCE [LARGE SCALE GENOMIC DNA]</scope>
    <source>
        <strain evidence="1 2">HMF4905</strain>
    </source>
</reference>
<keyword evidence="2" id="KW-1185">Reference proteome</keyword>
<sequence>MAGKFNASNIKIQIGVDPVSPATTISVWKGVSEENTVTFDIGVAKIDTTTKYNNRFASSLPGLIEGTISGEAAVNNATSSTMYSSGDVLTMILSGVTKTFRIGTANDDDPYEVFQGYFTKFTKKADKESMAIYTFEIAMTTAPVPFAS</sequence>
<dbReference type="Proteomes" id="UP000436006">
    <property type="component" value="Unassembled WGS sequence"/>
</dbReference>
<evidence type="ECO:0000313" key="1">
    <source>
        <dbReference type="EMBL" id="MVM34394.1"/>
    </source>
</evidence>
<evidence type="ECO:0000313" key="2">
    <source>
        <dbReference type="Proteomes" id="UP000436006"/>
    </source>
</evidence>
<proteinExistence type="predicted"/>
<accession>A0A7K1SKV4</accession>
<dbReference type="RefSeq" id="WP_157589214.1">
    <property type="nucleotide sequence ID" value="NZ_WPIN01000015.1"/>
</dbReference>
<dbReference type="EMBL" id="WPIN01000015">
    <property type="protein sequence ID" value="MVM34394.1"/>
    <property type="molecule type" value="Genomic_DNA"/>
</dbReference>
<protein>
    <recommendedName>
        <fullName evidence="3">Phage tail protein</fullName>
    </recommendedName>
</protein>
<name>A0A7K1SKV4_9BACT</name>
<dbReference type="AlphaFoldDB" id="A0A7K1SKV4"/>
<evidence type="ECO:0008006" key="3">
    <source>
        <dbReference type="Google" id="ProtNLM"/>
    </source>
</evidence>